<evidence type="ECO:0000259" key="1">
    <source>
        <dbReference type="Pfam" id="PF01636"/>
    </source>
</evidence>
<name>A0A229X3D7_9EURO</name>
<protein>
    <recommendedName>
        <fullName evidence="1">Aminoglycoside phosphotransferase domain-containing protein</fullName>
    </recommendedName>
</protein>
<accession>A0A229X3D7</accession>
<dbReference type="OrthoDB" id="3645574at2759"/>
<dbReference type="Proteomes" id="UP000215289">
    <property type="component" value="Unassembled WGS sequence"/>
</dbReference>
<organism evidence="2 3">
    <name type="scientific">Aspergillus turcosus</name>
    <dbReference type="NCBI Taxonomy" id="1245748"/>
    <lineage>
        <taxon>Eukaryota</taxon>
        <taxon>Fungi</taxon>
        <taxon>Dikarya</taxon>
        <taxon>Ascomycota</taxon>
        <taxon>Pezizomycotina</taxon>
        <taxon>Eurotiomycetes</taxon>
        <taxon>Eurotiomycetidae</taxon>
        <taxon>Eurotiales</taxon>
        <taxon>Aspergillaceae</taxon>
        <taxon>Aspergillus</taxon>
        <taxon>Aspergillus subgen. Fumigati</taxon>
    </lineage>
</organism>
<dbReference type="InterPro" id="IPR011009">
    <property type="entry name" value="Kinase-like_dom_sf"/>
</dbReference>
<keyword evidence="3" id="KW-1185">Reference proteome</keyword>
<dbReference type="STRING" id="1245748.A0A229X3D7"/>
<dbReference type="EMBL" id="NIDN02000016">
    <property type="protein sequence ID" value="RLM00378.1"/>
    <property type="molecule type" value="Genomic_DNA"/>
</dbReference>
<sequence length="512" mass="59347">MSPATSLPLLTGSITLSDALDEEDNVLERLSYPEKRLDFCKYLFTHTNTIKAIVSHHLRIPEDSCRVPWVDEWLHGSFNICIPIYINAVKRLMIRFPLPYKIGESTHSGNAEEKLRCEVATYAWMESHCPSVPIPCLWGFGYPSGPSFTVLHRAPLLSRLGWNMRRLVSWILRRPIPSPYVAHPHREDFASGYMLVDYVENGRMLSESWDTLRNDPERRKTLFRDMARIMLSLARVGFPRIGSLTMDNHAIVTLTNRPLTLQLHQLENESIPTNIPRDLTYTTTDTYVLDLLTCHDNRIRHQPNSIIDYSDGESQLSALAIMRALVPHFTNRELRYGPFILMLTDLHPSNIFVDGNGHVTCLIDLEWTCSQPAEMLRPPYWLTGRGIDQITDEHLEAYRARHEEFMAIWEEEERAYGSAVPCADLMRAGWTSGNFWYFSAVNCFKGLYNVFLQHIQPLYGASASKDWKDFERVVAPYWVPGTPEFIREKVREREQYLQQLHQLFQRAESRED</sequence>
<dbReference type="InterPro" id="IPR002575">
    <property type="entry name" value="Aminoglycoside_PTrfase"/>
</dbReference>
<dbReference type="SUPFAM" id="SSF56112">
    <property type="entry name" value="Protein kinase-like (PK-like)"/>
    <property type="match status" value="1"/>
</dbReference>
<evidence type="ECO:0000313" key="2">
    <source>
        <dbReference type="EMBL" id="RLM00378.1"/>
    </source>
</evidence>
<reference evidence="2 3" key="1">
    <citation type="submission" date="2018-08" db="EMBL/GenBank/DDBJ databases">
        <title>Draft genome sequences of two Aspergillus turcosus clinical strains isolated from bronchoalveolar lavage fluid: one azole-susceptible and the other azole-resistant.</title>
        <authorList>
            <person name="Parent-Michaud M."/>
            <person name="Dufresne P.J."/>
            <person name="Fournier E."/>
            <person name="Martineau C."/>
            <person name="Moreira S."/>
            <person name="Perkins V."/>
            <person name="De Repentigny L."/>
            <person name="Dufresne S.F."/>
        </authorList>
    </citation>
    <scope>NUCLEOTIDE SEQUENCE [LARGE SCALE GENOMIC DNA]</scope>
    <source>
        <strain evidence="2">HMR AF 1038</strain>
    </source>
</reference>
<dbReference type="Pfam" id="PF01636">
    <property type="entry name" value="APH"/>
    <property type="match status" value="1"/>
</dbReference>
<dbReference type="AlphaFoldDB" id="A0A229X3D7"/>
<gene>
    <name evidence="2" type="ORF">CFD26_106520</name>
</gene>
<dbReference type="PANTHER" id="PTHR21310">
    <property type="entry name" value="AMINOGLYCOSIDE PHOSPHOTRANSFERASE-RELATED-RELATED"/>
    <property type="match status" value="1"/>
</dbReference>
<feature type="domain" description="Aminoglycoside phosphotransferase" evidence="1">
    <location>
        <begin position="192"/>
        <end position="370"/>
    </location>
</feature>
<proteinExistence type="predicted"/>
<dbReference type="InterPro" id="IPR051678">
    <property type="entry name" value="AGP_Transferase"/>
</dbReference>
<comment type="caution">
    <text evidence="2">The sequence shown here is derived from an EMBL/GenBank/DDBJ whole genome shotgun (WGS) entry which is preliminary data.</text>
</comment>
<evidence type="ECO:0000313" key="3">
    <source>
        <dbReference type="Proteomes" id="UP000215289"/>
    </source>
</evidence>
<dbReference type="PANTHER" id="PTHR21310:SF37">
    <property type="entry name" value="AMINOGLYCOSIDE PHOSPHOTRANSFERASE DOMAIN-CONTAINING PROTEIN"/>
    <property type="match status" value="1"/>
</dbReference>